<dbReference type="Gene3D" id="1.10.940.10">
    <property type="entry name" value="NusB-like"/>
    <property type="match status" value="1"/>
</dbReference>
<dbReference type="GO" id="GO:0006355">
    <property type="term" value="P:regulation of DNA-templated transcription"/>
    <property type="evidence" value="ECO:0007669"/>
    <property type="project" value="InterPro"/>
</dbReference>
<dbReference type="PANTHER" id="PTHR22807">
    <property type="entry name" value="NOP2 YEAST -RELATED NOL1/NOP2/FMU SUN DOMAIN-CONTAINING"/>
    <property type="match status" value="1"/>
</dbReference>
<keyword evidence="2 6" id="KW-0489">Methyltransferase</keyword>
<keyword evidence="3 6" id="KW-0808">Transferase</keyword>
<protein>
    <submittedName>
        <fullName evidence="9">Transcription antitermination factor NusB</fullName>
    </submittedName>
</protein>
<evidence type="ECO:0000313" key="9">
    <source>
        <dbReference type="EMBL" id="WCO65141.1"/>
    </source>
</evidence>
<dbReference type="PROSITE" id="PS01153">
    <property type="entry name" value="NOL1_NOP2_SUN"/>
    <property type="match status" value="1"/>
</dbReference>
<keyword evidence="10" id="KW-1185">Reference proteome</keyword>
<sequence>MSPDDRPGDAAPDGFHAPRQSGAARRRRKKQRAAAAADPTGPRAPRNRSSGPHKERVPDARRVARDALVRIEEDGAYANLALGSILERSALDARDRGLATELVYGTTRMRRACDWLVDRFVTGGRTLDVATRATLRLGAYQVVFLAQPPHAAVGTAVDVAPTRSRGLVNAVLRKVAADHAEHGRRFPDRATALSYPDWVVARLDADLGEERATAALEAMSTASAPDVRDDGYTQDRASQWVAALVEAAPGERVLDACAAPGGKATALAGAGAYVAAADVRPARARLVADNATRTETAERVGAVVADGTRPPFPAAAFDRVLVDAPCSGLGVLHRRPDARWRVEPDAVDRLAALQLDLVLAAADLVRPGGLLVVSVCTLTAAETTGVDEEVAARRPDLAPLPPPGDPWVPWGRGALLLPQAAGTDGMALHRYRLPA</sequence>
<dbReference type="Pfam" id="PF01189">
    <property type="entry name" value="Methyltr_RsmB-F"/>
    <property type="match status" value="1"/>
</dbReference>
<dbReference type="SUPFAM" id="SSF53335">
    <property type="entry name" value="S-adenosyl-L-methionine-dependent methyltransferases"/>
    <property type="match status" value="1"/>
</dbReference>
<dbReference type="InterPro" id="IPR035926">
    <property type="entry name" value="NusB-like_sf"/>
</dbReference>
<dbReference type="AlphaFoldDB" id="A0AAE9YC37"/>
<gene>
    <name evidence="9" type="ORF">PO878_11595</name>
</gene>
<feature type="binding site" evidence="6">
    <location>
        <begin position="257"/>
        <end position="263"/>
    </location>
    <ligand>
        <name>S-adenosyl-L-methionine</name>
        <dbReference type="ChEBI" id="CHEBI:59789"/>
    </ligand>
</feature>
<feature type="binding site" evidence="6">
    <location>
        <position position="278"/>
    </location>
    <ligand>
        <name>S-adenosyl-L-methionine</name>
        <dbReference type="ChEBI" id="CHEBI:59789"/>
    </ligand>
</feature>
<feature type="compositionally biased region" description="Basic and acidic residues" evidence="7">
    <location>
        <begin position="52"/>
        <end position="61"/>
    </location>
</feature>
<evidence type="ECO:0000313" key="10">
    <source>
        <dbReference type="Proteomes" id="UP001216390"/>
    </source>
</evidence>
<dbReference type="PRINTS" id="PR02008">
    <property type="entry name" value="RCMTFAMILY"/>
</dbReference>
<proteinExistence type="inferred from homology"/>
<feature type="domain" description="SAM-dependent MTase RsmB/NOP-type" evidence="8">
    <location>
        <begin position="232"/>
        <end position="434"/>
    </location>
</feature>
<dbReference type="GO" id="GO:0008173">
    <property type="term" value="F:RNA methyltransferase activity"/>
    <property type="evidence" value="ECO:0007669"/>
    <property type="project" value="InterPro"/>
</dbReference>
<dbReference type="InterPro" id="IPR023267">
    <property type="entry name" value="RCMT"/>
</dbReference>
<feature type="compositionally biased region" description="Low complexity" evidence="7">
    <location>
        <begin position="33"/>
        <end position="44"/>
    </location>
</feature>
<dbReference type="PROSITE" id="PS51686">
    <property type="entry name" value="SAM_MT_RSMB_NOP"/>
    <property type="match status" value="1"/>
</dbReference>
<dbReference type="KEGG" id="ima:PO878_11595"/>
<evidence type="ECO:0000256" key="4">
    <source>
        <dbReference type="ARBA" id="ARBA00022691"/>
    </source>
</evidence>
<feature type="region of interest" description="Disordered" evidence="7">
    <location>
        <begin position="1"/>
        <end position="61"/>
    </location>
</feature>
<organism evidence="9 10">
    <name type="scientific">Iamia majanohamensis</name>
    <dbReference type="NCBI Taxonomy" id="467976"/>
    <lineage>
        <taxon>Bacteria</taxon>
        <taxon>Bacillati</taxon>
        <taxon>Actinomycetota</taxon>
        <taxon>Acidimicrobiia</taxon>
        <taxon>Acidimicrobiales</taxon>
        <taxon>Iamiaceae</taxon>
        <taxon>Iamia</taxon>
    </lineage>
</organism>
<evidence type="ECO:0000259" key="8">
    <source>
        <dbReference type="PROSITE" id="PS51686"/>
    </source>
</evidence>
<dbReference type="PANTHER" id="PTHR22807:SF53">
    <property type="entry name" value="RIBOSOMAL RNA SMALL SUBUNIT METHYLTRANSFERASE B-RELATED"/>
    <property type="match status" value="1"/>
</dbReference>
<keyword evidence="5 6" id="KW-0694">RNA-binding</keyword>
<dbReference type="Proteomes" id="UP001216390">
    <property type="component" value="Chromosome"/>
</dbReference>
<dbReference type="InterPro" id="IPR049560">
    <property type="entry name" value="MeTrfase_RsmB-F_NOP2_cat"/>
</dbReference>
<evidence type="ECO:0000256" key="2">
    <source>
        <dbReference type="ARBA" id="ARBA00022603"/>
    </source>
</evidence>
<evidence type="ECO:0000256" key="6">
    <source>
        <dbReference type="PROSITE-ProRule" id="PRU01023"/>
    </source>
</evidence>
<dbReference type="Gene3D" id="3.40.50.150">
    <property type="entry name" value="Vaccinia Virus protein VP39"/>
    <property type="match status" value="1"/>
</dbReference>
<dbReference type="Pfam" id="PF01029">
    <property type="entry name" value="NusB"/>
    <property type="match status" value="1"/>
</dbReference>
<accession>A0AAE9YC37</accession>
<dbReference type="InterPro" id="IPR018314">
    <property type="entry name" value="RsmB/NOL1/NOP2-like_CS"/>
</dbReference>
<feature type="binding site" evidence="6">
    <location>
        <position position="306"/>
    </location>
    <ligand>
        <name>S-adenosyl-L-methionine</name>
        <dbReference type="ChEBI" id="CHEBI:59789"/>
    </ligand>
</feature>
<dbReference type="InterPro" id="IPR029063">
    <property type="entry name" value="SAM-dependent_MTases_sf"/>
</dbReference>
<evidence type="ECO:0000256" key="5">
    <source>
        <dbReference type="ARBA" id="ARBA00022884"/>
    </source>
</evidence>
<feature type="binding site" evidence="6">
    <location>
        <position position="323"/>
    </location>
    <ligand>
        <name>S-adenosyl-L-methionine</name>
        <dbReference type="ChEBI" id="CHEBI:59789"/>
    </ligand>
</feature>
<keyword evidence="4 6" id="KW-0949">S-adenosyl-L-methionine</keyword>
<dbReference type="GO" id="GO:0001510">
    <property type="term" value="P:RNA methylation"/>
    <property type="evidence" value="ECO:0007669"/>
    <property type="project" value="InterPro"/>
</dbReference>
<evidence type="ECO:0000256" key="7">
    <source>
        <dbReference type="SAM" id="MobiDB-lite"/>
    </source>
</evidence>
<dbReference type="InterPro" id="IPR006027">
    <property type="entry name" value="NusB_RsmB_TIM44"/>
</dbReference>
<evidence type="ECO:0000256" key="1">
    <source>
        <dbReference type="ARBA" id="ARBA00007494"/>
    </source>
</evidence>
<reference evidence="9" key="1">
    <citation type="submission" date="2023-01" db="EMBL/GenBank/DDBJ databases">
        <title>The diversity of Class Acidimicrobiia in South China Sea sediment environments and the proposal of Iamia marina sp. nov., a novel species of the genus Iamia.</title>
        <authorList>
            <person name="He Y."/>
            <person name="Tian X."/>
        </authorList>
    </citation>
    <scope>NUCLEOTIDE SEQUENCE</scope>
    <source>
        <strain evidence="9">DSM 19957</strain>
    </source>
</reference>
<feature type="active site" description="Nucleophile" evidence="6">
    <location>
        <position position="376"/>
    </location>
</feature>
<dbReference type="EMBL" id="CP116942">
    <property type="protein sequence ID" value="WCO65141.1"/>
    <property type="molecule type" value="Genomic_DNA"/>
</dbReference>
<dbReference type="GO" id="GO:0003723">
    <property type="term" value="F:RNA binding"/>
    <property type="evidence" value="ECO:0007669"/>
    <property type="project" value="UniProtKB-UniRule"/>
</dbReference>
<name>A0AAE9YC37_9ACTN</name>
<evidence type="ECO:0000256" key="3">
    <source>
        <dbReference type="ARBA" id="ARBA00022679"/>
    </source>
</evidence>
<dbReference type="RefSeq" id="WP_272734666.1">
    <property type="nucleotide sequence ID" value="NZ_CP116942.1"/>
</dbReference>
<dbReference type="SUPFAM" id="SSF48013">
    <property type="entry name" value="NusB-like"/>
    <property type="match status" value="1"/>
</dbReference>
<dbReference type="InterPro" id="IPR001678">
    <property type="entry name" value="MeTrfase_RsmB-F_NOP2_dom"/>
</dbReference>
<comment type="similarity">
    <text evidence="1 6">Belongs to the class I-like SAM-binding methyltransferase superfamily. RsmB/NOP family.</text>
</comment>